<sequence>MLRKTILILTLILILPSIVFCDDIDNTEKIIDEQLKNLRLDELQKLIVEINNTSNQYLPKIQFKQFIISLIKGEQVINVEEILTGILKIIFNEVIANSYLLGKLLILSIIFAILTNLQSAFEKNTISKLSFYVCYLVLLSIAIKSFTIGMGIGKQAIEDMVVFIQALLPVLITLLVAVGGIASSALFQPIILGAVSVISTLMKDIILPLIFFSAIIGIVSKMSERIQISRLSSLIRQISIAIIGFTMTIFIGVMSIQGATTAKVDGLTIRTAKFAVDSFIPIVGGFISDAMDTVVGCSMVLKNAVGVVGLIALFIVCIIPIIKLLSLILIYKVVCVVIEPISDSKIVDCLNEISNSIFLIFATVTSVGVMFFISISIIIGAGNLTLLMR</sequence>
<organism evidence="2 3">
    <name type="scientific">Thermohalobacter berrensis</name>
    <dbReference type="NCBI Taxonomy" id="99594"/>
    <lineage>
        <taxon>Bacteria</taxon>
        <taxon>Bacillati</taxon>
        <taxon>Bacillota</taxon>
        <taxon>Tissierellia</taxon>
        <taxon>Tissierellales</taxon>
        <taxon>Thermohalobacteraceae</taxon>
        <taxon>Thermohalobacter</taxon>
    </lineage>
</organism>
<evidence type="ECO:0000313" key="2">
    <source>
        <dbReference type="EMBL" id="RKD34573.1"/>
    </source>
</evidence>
<dbReference type="EMBL" id="MCIB01000001">
    <property type="protein sequence ID" value="RKD34573.1"/>
    <property type="molecule type" value="Genomic_DNA"/>
</dbReference>
<comment type="caution">
    <text evidence="2">The sequence shown here is derived from an EMBL/GenBank/DDBJ whole genome shotgun (WGS) entry which is preliminary data.</text>
</comment>
<accession>A0A419TAT3</accession>
<keyword evidence="1" id="KW-0812">Transmembrane</keyword>
<keyword evidence="3" id="KW-1185">Reference proteome</keyword>
<feature type="transmembrane region" description="Helical" evidence="1">
    <location>
        <begin position="357"/>
        <end position="386"/>
    </location>
</feature>
<dbReference type="Pfam" id="PF09546">
    <property type="entry name" value="Spore_III_AE"/>
    <property type="match status" value="1"/>
</dbReference>
<evidence type="ECO:0000313" key="3">
    <source>
        <dbReference type="Proteomes" id="UP000284177"/>
    </source>
</evidence>
<feature type="transmembrane region" description="Helical" evidence="1">
    <location>
        <begin position="129"/>
        <end position="148"/>
    </location>
</feature>
<reference evidence="2 3" key="1">
    <citation type="submission" date="2016-08" db="EMBL/GenBank/DDBJ databases">
        <title>Novel Firmicutes and Novel Genomes.</title>
        <authorList>
            <person name="Poppleton D.I."/>
            <person name="Gribaldo S."/>
        </authorList>
    </citation>
    <scope>NUCLEOTIDE SEQUENCE [LARGE SCALE GENOMIC DNA]</scope>
    <source>
        <strain evidence="2 3">CTT3</strain>
    </source>
</reference>
<protein>
    <submittedName>
        <fullName evidence="2">Stage III sporulation protein AE</fullName>
    </submittedName>
</protein>
<feature type="transmembrane region" description="Helical" evidence="1">
    <location>
        <begin position="160"/>
        <end position="184"/>
    </location>
</feature>
<dbReference type="InterPro" id="IPR014194">
    <property type="entry name" value="Spore_III_AE"/>
</dbReference>
<feature type="transmembrane region" description="Helical" evidence="1">
    <location>
        <begin position="279"/>
        <end position="301"/>
    </location>
</feature>
<feature type="transmembrane region" description="Helical" evidence="1">
    <location>
        <begin position="308"/>
        <end position="331"/>
    </location>
</feature>
<keyword evidence="1" id="KW-1133">Transmembrane helix</keyword>
<feature type="transmembrane region" description="Helical" evidence="1">
    <location>
        <begin position="240"/>
        <end position="259"/>
    </location>
</feature>
<proteinExistence type="predicted"/>
<dbReference type="RefSeq" id="WP_120166612.1">
    <property type="nucleotide sequence ID" value="NZ_MCIB01000001.1"/>
</dbReference>
<dbReference type="NCBIfam" id="TIGR02829">
    <property type="entry name" value="spore_III_AE"/>
    <property type="match status" value="1"/>
</dbReference>
<gene>
    <name evidence="2" type="ORF">BET03_01735</name>
</gene>
<dbReference type="AlphaFoldDB" id="A0A419TAT3"/>
<name>A0A419TAT3_9FIRM</name>
<dbReference type="OrthoDB" id="1706761at2"/>
<keyword evidence="1" id="KW-0472">Membrane</keyword>
<feature type="transmembrane region" description="Helical" evidence="1">
    <location>
        <begin position="190"/>
        <end position="219"/>
    </location>
</feature>
<evidence type="ECO:0000256" key="1">
    <source>
        <dbReference type="SAM" id="Phobius"/>
    </source>
</evidence>
<dbReference type="Proteomes" id="UP000284177">
    <property type="component" value="Unassembled WGS sequence"/>
</dbReference>